<name>A0AAU7V7C1_9ACTO</name>
<organism evidence="2">
    <name type="scientific">Scrofimicrobium appendicitidis</name>
    <dbReference type="NCBI Taxonomy" id="3079930"/>
    <lineage>
        <taxon>Bacteria</taxon>
        <taxon>Bacillati</taxon>
        <taxon>Actinomycetota</taxon>
        <taxon>Actinomycetes</taxon>
        <taxon>Actinomycetales</taxon>
        <taxon>Actinomycetaceae</taxon>
        <taxon>Scrofimicrobium</taxon>
    </lineage>
</organism>
<dbReference type="PANTHER" id="PTHR28208:SF3">
    <property type="entry name" value="PHOSPHATIDATE PHOSPHATASE APP1"/>
    <property type="match status" value="1"/>
</dbReference>
<feature type="domain" description="Phosphatidate phosphatase APP1 catalytic" evidence="1">
    <location>
        <begin position="151"/>
        <end position="298"/>
    </location>
</feature>
<dbReference type="AlphaFoldDB" id="A0AAU7V7C1"/>
<dbReference type="GO" id="GO:0008195">
    <property type="term" value="F:phosphatidate phosphatase activity"/>
    <property type="evidence" value="ECO:0007669"/>
    <property type="project" value="InterPro"/>
</dbReference>
<dbReference type="InterPro" id="IPR019236">
    <property type="entry name" value="APP1_cat"/>
</dbReference>
<accession>A0AAU7V7C1</accession>
<dbReference type="EMBL" id="CP138335">
    <property type="protein sequence ID" value="XBW07990.1"/>
    <property type="molecule type" value="Genomic_DNA"/>
</dbReference>
<sequence>MTLTSMALRTIEQLTTWNAQLLELANWHPTVVAYGGYGSQKRARVQGRVLMGTRSDQRNWLGEKRGWRQYFDAQVPGQPVLVRLGEAHTVAEADRGGYVDVVLERHGLTPGWHTAQIQVLHRHDLAAGRSPVRASRPVLAPVRIIGPDEQFGVITDVDDTIMVTMVPQRLQALRYVLLEHSSQRRAVPGMAPFLHELSQGAPVIYLSNGAWNVAPTLRRFLHRAGFPSGSLQLRPWGISRQGFPLGGFDNKVAQFKRVAEILPHLHWALVGDDGERDPRIYQHLAQTYPGTIRAIFLRTLKEHEHLAVHGTLRPIDPDLPETLGEVPTRRGRDGHELLAQLTPELRRKILSWPCED</sequence>
<gene>
    <name evidence="2" type="ORF">SAC06_00045</name>
</gene>
<dbReference type="PANTHER" id="PTHR28208">
    <property type="entry name" value="PHOSPHATIDATE PHOSPHATASE APP1"/>
    <property type="match status" value="1"/>
</dbReference>
<dbReference type="KEGG" id="sapp:SAC06_00045"/>
<evidence type="ECO:0000259" key="1">
    <source>
        <dbReference type="Pfam" id="PF09949"/>
    </source>
</evidence>
<dbReference type="Pfam" id="PF09949">
    <property type="entry name" value="APP1_cat"/>
    <property type="match status" value="1"/>
</dbReference>
<proteinExistence type="predicted"/>
<protein>
    <submittedName>
        <fullName evidence="2">Phosphatase domain-containing protein</fullName>
    </submittedName>
</protein>
<evidence type="ECO:0000313" key="2">
    <source>
        <dbReference type="EMBL" id="XBW07990.1"/>
    </source>
</evidence>
<reference evidence="2" key="1">
    <citation type="submission" date="2023-11" db="EMBL/GenBank/DDBJ databases">
        <title>Scrofimicrobium hongkongense sp. nov., isolated from a patient with peritonitis.</title>
        <authorList>
            <person name="Lao H.Y."/>
            <person name="Wong A.Y.P."/>
            <person name="Ng T.L."/>
            <person name="Wong R.Y.L."/>
            <person name="Yau M.C.Y."/>
            <person name="Lam J.Y.W."/>
            <person name="Siu G.K.H."/>
        </authorList>
    </citation>
    <scope>NUCLEOTIDE SEQUENCE</scope>
    <source>
        <strain evidence="2">R131</strain>
    </source>
</reference>
<dbReference type="RefSeq" id="WP_350258190.1">
    <property type="nucleotide sequence ID" value="NZ_CP138335.1"/>
</dbReference>
<dbReference type="InterPro" id="IPR052935">
    <property type="entry name" value="Mg2+_PAP"/>
</dbReference>